<reference evidence="1 2" key="1">
    <citation type="submission" date="2023-12" db="EMBL/GenBank/DDBJ databases">
        <title>Baltic Sea Cyanobacteria.</title>
        <authorList>
            <person name="Delbaje E."/>
            <person name="Fewer D.P."/>
            <person name="Shishido T.K."/>
        </authorList>
    </citation>
    <scope>NUCLEOTIDE SEQUENCE [LARGE SCALE GENOMIC DNA]</scope>
    <source>
        <strain evidence="1 2">UHCC 0281</strain>
    </source>
</reference>
<evidence type="ECO:0000313" key="1">
    <source>
        <dbReference type="EMBL" id="MEA5443430.1"/>
    </source>
</evidence>
<dbReference type="Proteomes" id="UP001302329">
    <property type="component" value="Unassembled WGS sequence"/>
</dbReference>
<accession>A0ABU5SY29</accession>
<gene>
    <name evidence="1" type="ORF">VB739_12765</name>
</gene>
<name>A0ABU5SY29_9CYAN</name>
<evidence type="ECO:0000313" key="2">
    <source>
        <dbReference type="Proteomes" id="UP001302329"/>
    </source>
</evidence>
<organism evidence="1 2">
    <name type="scientific">Cyanobium gracile UHCC 0281</name>
    <dbReference type="NCBI Taxonomy" id="3110309"/>
    <lineage>
        <taxon>Bacteria</taxon>
        <taxon>Bacillati</taxon>
        <taxon>Cyanobacteriota</taxon>
        <taxon>Cyanophyceae</taxon>
        <taxon>Synechococcales</taxon>
        <taxon>Prochlorococcaceae</taxon>
        <taxon>Cyanobium</taxon>
    </lineage>
</organism>
<keyword evidence="2" id="KW-1185">Reference proteome</keyword>
<dbReference type="RefSeq" id="WP_323357419.1">
    <property type="nucleotide sequence ID" value="NZ_JAYGHY010000049.1"/>
</dbReference>
<protein>
    <submittedName>
        <fullName evidence="1">Uncharacterized protein</fullName>
    </submittedName>
</protein>
<comment type="caution">
    <text evidence="1">The sequence shown here is derived from an EMBL/GenBank/DDBJ whole genome shotgun (WGS) entry which is preliminary data.</text>
</comment>
<proteinExistence type="predicted"/>
<dbReference type="EMBL" id="JAYGHY010000049">
    <property type="protein sequence ID" value="MEA5443430.1"/>
    <property type="molecule type" value="Genomic_DNA"/>
</dbReference>
<sequence length="65" mass="7530">MSPIFPGRSTAQTILYWRGVGLVQCWRSFEALECFSKTRRAAAWDGIERRHLSWLRGTVPSYDNP</sequence>